<organism evidence="3 4">
    <name type="scientific">Schaalia radingae</name>
    <dbReference type="NCBI Taxonomy" id="131110"/>
    <lineage>
        <taxon>Bacteria</taxon>
        <taxon>Bacillati</taxon>
        <taxon>Actinomycetota</taxon>
        <taxon>Actinomycetes</taxon>
        <taxon>Actinomycetales</taxon>
        <taxon>Actinomycetaceae</taxon>
        <taxon>Schaalia</taxon>
    </lineage>
</organism>
<dbReference type="Proteomes" id="UP000198976">
    <property type="component" value="Chromosome I"/>
</dbReference>
<keyword evidence="1 3" id="KW-0238">DNA-binding</keyword>
<evidence type="ECO:0000259" key="2">
    <source>
        <dbReference type="PROSITE" id="PS50937"/>
    </source>
</evidence>
<dbReference type="RefSeq" id="WP_092648609.1">
    <property type="nucleotide sequence ID" value="NZ_LT629792.1"/>
</dbReference>
<dbReference type="EMBL" id="LT629792">
    <property type="protein sequence ID" value="SDT95131.1"/>
    <property type="molecule type" value="Genomic_DNA"/>
</dbReference>
<dbReference type="PANTHER" id="PTHR30204">
    <property type="entry name" value="REDOX-CYCLING DRUG-SENSING TRANSCRIPTIONAL ACTIVATOR SOXR"/>
    <property type="match status" value="1"/>
</dbReference>
<dbReference type="CDD" id="cd00592">
    <property type="entry name" value="HTH_MerR-like"/>
    <property type="match status" value="1"/>
</dbReference>
<dbReference type="SMART" id="SM00422">
    <property type="entry name" value="HTH_MERR"/>
    <property type="match status" value="1"/>
</dbReference>
<name>A0ABY0V7M3_9ACTO</name>
<evidence type="ECO:0000256" key="1">
    <source>
        <dbReference type="ARBA" id="ARBA00023125"/>
    </source>
</evidence>
<dbReference type="PROSITE" id="PS50937">
    <property type="entry name" value="HTH_MERR_2"/>
    <property type="match status" value="1"/>
</dbReference>
<sequence>MNTAHAYALEENPQQGQWPRGLSAEPTMAIGQVTEALQKEFPTVSVSKIRFLEDQGLICPSRTSAGYRKFSESDRERLRYILRRQRDSYSPLNAIRDELRALDAGHDVDLAPSARIVASDGEVVVPANQSTISTRDLADLTGATVETLERYTALGLIAPDIAGYFPSRTVHVVHLLVALEAEGMNARILRSVRTGAERSADVIDQVVSSQLSRQRATDRERAHARSMEFGEKLADLHRELLRISLSRLNGDSPSS</sequence>
<dbReference type="GO" id="GO:0003677">
    <property type="term" value="F:DNA binding"/>
    <property type="evidence" value="ECO:0007669"/>
    <property type="project" value="UniProtKB-KW"/>
</dbReference>
<dbReference type="InterPro" id="IPR009061">
    <property type="entry name" value="DNA-bd_dom_put_sf"/>
</dbReference>
<dbReference type="Gene3D" id="1.10.1660.10">
    <property type="match status" value="1"/>
</dbReference>
<accession>A0ABY0V7M3</accession>
<dbReference type="PANTHER" id="PTHR30204:SF89">
    <property type="entry name" value="HTH MERR-TYPE DOMAIN-CONTAINING PROTEIN"/>
    <property type="match status" value="1"/>
</dbReference>
<dbReference type="Pfam" id="PF13411">
    <property type="entry name" value="MerR_1"/>
    <property type="match status" value="1"/>
</dbReference>
<gene>
    <name evidence="3" type="ORF">SAMN04489714_1171</name>
</gene>
<proteinExistence type="predicted"/>
<dbReference type="InterPro" id="IPR047057">
    <property type="entry name" value="MerR_fam"/>
</dbReference>
<feature type="domain" description="HTH merR-type" evidence="2">
    <location>
        <begin position="44"/>
        <end position="101"/>
    </location>
</feature>
<evidence type="ECO:0000313" key="3">
    <source>
        <dbReference type="EMBL" id="SDT95131.1"/>
    </source>
</evidence>
<evidence type="ECO:0000313" key="4">
    <source>
        <dbReference type="Proteomes" id="UP000198976"/>
    </source>
</evidence>
<dbReference type="InterPro" id="IPR000551">
    <property type="entry name" value="MerR-type_HTH_dom"/>
</dbReference>
<protein>
    <submittedName>
        <fullName evidence="3">DNA-binding transcriptional regulator, MerR family</fullName>
    </submittedName>
</protein>
<keyword evidence="4" id="KW-1185">Reference proteome</keyword>
<reference evidence="3 4" key="1">
    <citation type="submission" date="2016-10" db="EMBL/GenBank/DDBJ databases">
        <authorList>
            <person name="Varghese N."/>
            <person name="Submissions S."/>
        </authorList>
    </citation>
    <scope>NUCLEOTIDE SEQUENCE [LARGE SCALE GENOMIC DNA]</scope>
    <source>
        <strain evidence="3 4">DSM 9169</strain>
    </source>
</reference>
<dbReference type="SUPFAM" id="SSF46955">
    <property type="entry name" value="Putative DNA-binding domain"/>
    <property type="match status" value="1"/>
</dbReference>